<dbReference type="AlphaFoldDB" id="A0A017SEF7"/>
<reference evidence="2" key="1">
    <citation type="journal article" date="2014" name="Nat. Commun.">
        <title>Genomic adaptations of the halophilic Dead Sea filamentous fungus Eurotium rubrum.</title>
        <authorList>
            <person name="Kis-Papo T."/>
            <person name="Weig A.R."/>
            <person name="Riley R."/>
            <person name="Persoh D."/>
            <person name="Salamov A."/>
            <person name="Sun H."/>
            <person name="Lipzen A."/>
            <person name="Wasser S.P."/>
            <person name="Rambold G."/>
            <person name="Grigoriev I.V."/>
            <person name="Nevo E."/>
        </authorList>
    </citation>
    <scope>NUCLEOTIDE SEQUENCE [LARGE SCALE GENOMIC DNA]</scope>
    <source>
        <strain evidence="2">CBS 135680</strain>
    </source>
</reference>
<dbReference type="STRING" id="1388766.A0A017SEF7"/>
<sequence length="70" mass="7721">MQFLGDAYVRGFSNEERDKTAEMALNGRQIKNVLRTTHLLARKQEAKLAYSHAQTILILKGSGSVSAGDN</sequence>
<gene>
    <name evidence="1" type="ORF">EURHEDRAFT_412470</name>
</gene>
<name>A0A017SEF7_ASPRC</name>
<dbReference type="RefSeq" id="XP_040638839.1">
    <property type="nucleotide sequence ID" value="XM_040781913.1"/>
</dbReference>
<dbReference type="Proteomes" id="UP000019804">
    <property type="component" value="Unassembled WGS sequence"/>
</dbReference>
<evidence type="ECO:0000313" key="1">
    <source>
        <dbReference type="EMBL" id="EYE95151.1"/>
    </source>
</evidence>
<organism evidence="1 2">
    <name type="scientific">Aspergillus ruber (strain CBS 135680)</name>
    <dbReference type="NCBI Taxonomy" id="1388766"/>
    <lineage>
        <taxon>Eukaryota</taxon>
        <taxon>Fungi</taxon>
        <taxon>Dikarya</taxon>
        <taxon>Ascomycota</taxon>
        <taxon>Pezizomycotina</taxon>
        <taxon>Eurotiomycetes</taxon>
        <taxon>Eurotiomycetidae</taxon>
        <taxon>Eurotiales</taxon>
        <taxon>Aspergillaceae</taxon>
        <taxon>Aspergillus</taxon>
        <taxon>Aspergillus subgen. Aspergillus</taxon>
    </lineage>
</organism>
<proteinExistence type="predicted"/>
<accession>A0A017SEF7</accession>
<keyword evidence="2" id="KW-1185">Reference proteome</keyword>
<dbReference type="OrthoDB" id="10042665at2759"/>
<dbReference type="HOGENOM" id="CLU_2757363_0_0_1"/>
<protein>
    <submittedName>
        <fullName evidence="1">Uncharacterized protein</fullName>
    </submittedName>
</protein>
<dbReference type="GeneID" id="63697037"/>
<evidence type="ECO:0000313" key="2">
    <source>
        <dbReference type="Proteomes" id="UP000019804"/>
    </source>
</evidence>
<dbReference type="EMBL" id="KK088423">
    <property type="protein sequence ID" value="EYE95151.1"/>
    <property type="molecule type" value="Genomic_DNA"/>
</dbReference>